<keyword evidence="2 4" id="KW-0732">Signal</keyword>
<keyword evidence="7" id="KW-1185">Reference proteome</keyword>
<evidence type="ECO:0000256" key="3">
    <source>
        <dbReference type="ARBA" id="ARBA00023180"/>
    </source>
</evidence>
<gene>
    <name evidence="6" type="ORF">Ocin01_00910</name>
</gene>
<organism evidence="6 7">
    <name type="scientific">Orchesella cincta</name>
    <name type="common">Springtail</name>
    <name type="synonym">Podura cincta</name>
    <dbReference type="NCBI Taxonomy" id="48709"/>
    <lineage>
        <taxon>Eukaryota</taxon>
        <taxon>Metazoa</taxon>
        <taxon>Ecdysozoa</taxon>
        <taxon>Arthropoda</taxon>
        <taxon>Hexapoda</taxon>
        <taxon>Collembola</taxon>
        <taxon>Entomobryomorpha</taxon>
        <taxon>Entomobryoidea</taxon>
        <taxon>Orchesellidae</taxon>
        <taxon>Orchesellinae</taxon>
        <taxon>Orchesella</taxon>
    </lineage>
</organism>
<feature type="signal peptide" evidence="4">
    <location>
        <begin position="1"/>
        <end position="24"/>
    </location>
</feature>
<dbReference type="EMBL" id="LJIJ01000016">
    <property type="protein sequence ID" value="ODN05811.1"/>
    <property type="molecule type" value="Genomic_DNA"/>
</dbReference>
<dbReference type="InterPro" id="IPR002018">
    <property type="entry name" value="CarbesteraseB"/>
</dbReference>
<comment type="caution">
    <text evidence="6">The sequence shown here is derived from an EMBL/GenBank/DDBJ whole genome shotgun (WGS) entry which is preliminary data.</text>
</comment>
<dbReference type="OrthoDB" id="3200163at2759"/>
<dbReference type="Pfam" id="PF00135">
    <property type="entry name" value="COesterase"/>
    <property type="match status" value="1"/>
</dbReference>
<dbReference type="Gene3D" id="3.40.50.1820">
    <property type="entry name" value="alpha/beta hydrolase"/>
    <property type="match status" value="1"/>
</dbReference>
<dbReference type="PROSITE" id="PS00941">
    <property type="entry name" value="CARBOXYLESTERASE_B_2"/>
    <property type="match status" value="1"/>
</dbReference>
<name>A0A1D2NKN9_ORCCI</name>
<proteinExistence type="inferred from homology"/>
<dbReference type="PANTHER" id="PTHR43903">
    <property type="entry name" value="NEUROLIGIN"/>
    <property type="match status" value="1"/>
</dbReference>
<dbReference type="InterPro" id="IPR019819">
    <property type="entry name" value="Carboxylesterase_B_CS"/>
</dbReference>
<evidence type="ECO:0000313" key="7">
    <source>
        <dbReference type="Proteomes" id="UP000094527"/>
    </source>
</evidence>
<dbReference type="SUPFAM" id="SSF53474">
    <property type="entry name" value="alpha/beta-Hydrolases"/>
    <property type="match status" value="1"/>
</dbReference>
<dbReference type="AlphaFoldDB" id="A0A1D2NKN9"/>
<comment type="similarity">
    <text evidence="1">Belongs to the type-B carboxylesterase/lipase family.</text>
</comment>
<evidence type="ECO:0000259" key="5">
    <source>
        <dbReference type="Pfam" id="PF00135"/>
    </source>
</evidence>
<evidence type="ECO:0000256" key="1">
    <source>
        <dbReference type="ARBA" id="ARBA00005964"/>
    </source>
</evidence>
<dbReference type="InterPro" id="IPR029058">
    <property type="entry name" value="AB_hydrolase_fold"/>
</dbReference>
<evidence type="ECO:0000256" key="4">
    <source>
        <dbReference type="SAM" id="SignalP"/>
    </source>
</evidence>
<dbReference type="OMA" id="HVANRTE"/>
<accession>A0A1D2NKN9</accession>
<sequence>MLIPVEILWIFLVLLIAQPQLLWSMEVDYSSPQQQQQQWSSRVVSTKFGLVRGLLFQKAGYEGVEVFLGLPYASAPVGSLRLMPPVSGSPWTGTKMNAEPAPVCPQVLPNIANETEALKRMPRGRLIQLKRLLPMLRNQSEDCLYLNVYVPTTGNKL</sequence>
<feature type="domain" description="Carboxylesterase type B" evidence="5">
    <location>
        <begin position="41"/>
        <end position="153"/>
    </location>
</feature>
<dbReference type="InterPro" id="IPR051093">
    <property type="entry name" value="Neuroligin/BSAL"/>
</dbReference>
<protein>
    <submittedName>
        <fullName evidence="6">Neuroligin-1</fullName>
    </submittedName>
</protein>
<dbReference type="Proteomes" id="UP000094527">
    <property type="component" value="Unassembled WGS sequence"/>
</dbReference>
<keyword evidence="3" id="KW-0325">Glycoprotein</keyword>
<evidence type="ECO:0000313" key="6">
    <source>
        <dbReference type="EMBL" id="ODN05811.1"/>
    </source>
</evidence>
<reference evidence="6 7" key="1">
    <citation type="journal article" date="2016" name="Genome Biol. Evol.">
        <title>Gene Family Evolution Reflects Adaptation to Soil Environmental Stressors in the Genome of the Collembolan Orchesella cincta.</title>
        <authorList>
            <person name="Faddeeva-Vakhrusheva A."/>
            <person name="Derks M.F."/>
            <person name="Anvar S.Y."/>
            <person name="Agamennone V."/>
            <person name="Suring W."/>
            <person name="Smit S."/>
            <person name="van Straalen N.M."/>
            <person name="Roelofs D."/>
        </authorList>
    </citation>
    <scope>NUCLEOTIDE SEQUENCE [LARGE SCALE GENOMIC DNA]</scope>
    <source>
        <tissue evidence="6">Mixed pool</tissue>
    </source>
</reference>
<evidence type="ECO:0000256" key="2">
    <source>
        <dbReference type="ARBA" id="ARBA00022729"/>
    </source>
</evidence>
<feature type="chain" id="PRO_5008905697" evidence="4">
    <location>
        <begin position="25"/>
        <end position="157"/>
    </location>
</feature>
<dbReference type="STRING" id="48709.A0A1D2NKN9"/>